<evidence type="ECO:0000313" key="1">
    <source>
        <dbReference type="EMBL" id="OGE51747.1"/>
    </source>
</evidence>
<keyword evidence="2" id="KW-1185">Reference proteome</keyword>
<accession>A0A1F5LF70</accession>
<reference evidence="1 2" key="1">
    <citation type="journal article" date="2016" name="Sci. Rep.">
        <title>Penicillium arizonense, a new, genome sequenced fungal species, reveals a high chemical diversity in secreted metabolites.</title>
        <authorList>
            <person name="Grijseels S."/>
            <person name="Nielsen J.C."/>
            <person name="Randelovic M."/>
            <person name="Nielsen J."/>
            <person name="Nielsen K.F."/>
            <person name="Workman M."/>
            <person name="Frisvad J.C."/>
        </authorList>
    </citation>
    <scope>NUCLEOTIDE SEQUENCE [LARGE SCALE GENOMIC DNA]</scope>
    <source>
        <strain evidence="1 2">CBS 141311</strain>
    </source>
</reference>
<dbReference type="GeneID" id="34577595"/>
<protein>
    <submittedName>
        <fullName evidence="1">Uncharacterized protein</fullName>
    </submittedName>
</protein>
<dbReference type="Proteomes" id="UP000177622">
    <property type="component" value="Unassembled WGS sequence"/>
</dbReference>
<name>A0A1F5LF70_PENAI</name>
<dbReference type="EMBL" id="LXJU01000012">
    <property type="protein sequence ID" value="OGE51747.1"/>
    <property type="molecule type" value="Genomic_DNA"/>
</dbReference>
<evidence type="ECO:0000313" key="2">
    <source>
        <dbReference type="Proteomes" id="UP000177622"/>
    </source>
</evidence>
<organism evidence="1 2">
    <name type="scientific">Penicillium arizonense</name>
    <dbReference type="NCBI Taxonomy" id="1835702"/>
    <lineage>
        <taxon>Eukaryota</taxon>
        <taxon>Fungi</taxon>
        <taxon>Dikarya</taxon>
        <taxon>Ascomycota</taxon>
        <taxon>Pezizomycotina</taxon>
        <taxon>Eurotiomycetes</taxon>
        <taxon>Eurotiomycetidae</taxon>
        <taxon>Eurotiales</taxon>
        <taxon>Aspergillaceae</taxon>
        <taxon>Penicillium</taxon>
    </lineage>
</organism>
<comment type="caution">
    <text evidence="1">The sequence shown here is derived from an EMBL/GenBank/DDBJ whole genome shotgun (WGS) entry which is preliminary data.</text>
</comment>
<sequence>MFPKASSQEELHFHLHFFSISQAARRRGPTLTVSTIRYDQSVQALIECANDTTKQPCFVPATGVIELLPVVFAIKASAHGL</sequence>
<dbReference type="RefSeq" id="XP_022487191.1">
    <property type="nucleotide sequence ID" value="XM_022632861.1"/>
</dbReference>
<proteinExistence type="predicted"/>
<gene>
    <name evidence="1" type="ORF">PENARI_c012G03560</name>
</gene>
<dbReference type="AlphaFoldDB" id="A0A1F5LF70"/>